<feature type="compositionally biased region" description="Basic and acidic residues" evidence="2">
    <location>
        <begin position="317"/>
        <end position="335"/>
    </location>
</feature>
<evidence type="ECO:0000256" key="1">
    <source>
        <dbReference type="SAM" id="Coils"/>
    </source>
</evidence>
<gene>
    <name evidence="3" type="ORF">SYNPS1DRAFT_12392</name>
</gene>
<feature type="compositionally biased region" description="Polar residues" evidence="2">
    <location>
        <begin position="234"/>
        <end position="252"/>
    </location>
</feature>
<evidence type="ECO:0000313" key="4">
    <source>
        <dbReference type="Proteomes" id="UP000278143"/>
    </source>
</evidence>
<keyword evidence="4" id="KW-1185">Reference proteome</keyword>
<feature type="compositionally biased region" description="Basic and acidic residues" evidence="2">
    <location>
        <begin position="222"/>
        <end position="233"/>
    </location>
</feature>
<organism evidence="3 4">
    <name type="scientific">Syncephalis pseudoplumigaleata</name>
    <dbReference type="NCBI Taxonomy" id="1712513"/>
    <lineage>
        <taxon>Eukaryota</taxon>
        <taxon>Fungi</taxon>
        <taxon>Fungi incertae sedis</taxon>
        <taxon>Zoopagomycota</taxon>
        <taxon>Zoopagomycotina</taxon>
        <taxon>Zoopagomycetes</taxon>
        <taxon>Zoopagales</taxon>
        <taxon>Piptocephalidaceae</taxon>
        <taxon>Syncephalis</taxon>
    </lineage>
</organism>
<dbReference type="GO" id="GO:0009966">
    <property type="term" value="P:regulation of signal transduction"/>
    <property type="evidence" value="ECO:0007669"/>
    <property type="project" value="InterPro"/>
</dbReference>
<protein>
    <submittedName>
        <fullName evidence="3">TAP42-like protein</fullName>
    </submittedName>
</protein>
<dbReference type="Proteomes" id="UP000278143">
    <property type="component" value="Unassembled WGS sequence"/>
</dbReference>
<keyword evidence="1" id="KW-0175">Coiled coil</keyword>
<reference evidence="4" key="1">
    <citation type="journal article" date="2018" name="Nat. Microbiol.">
        <title>Leveraging single-cell genomics to expand the fungal tree of life.</title>
        <authorList>
            <person name="Ahrendt S.R."/>
            <person name="Quandt C.A."/>
            <person name="Ciobanu D."/>
            <person name="Clum A."/>
            <person name="Salamov A."/>
            <person name="Andreopoulos B."/>
            <person name="Cheng J.F."/>
            <person name="Woyke T."/>
            <person name="Pelin A."/>
            <person name="Henrissat B."/>
            <person name="Reynolds N.K."/>
            <person name="Benny G.L."/>
            <person name="Smith M.E."/>
            <person name="James T.Y."/>
            <person name="Grigoriev I.V."/>
        </authorList>
    </citation>
    <scope>NUCLEOTIDE SEQUENCE [LARGE SCALE GENOMIC DNA]</scope>
    <source>
        <strain evidence="4">Benny S71-1</strain>
    </source>
</reference>
<proteinExistence type="predicted"/>
<name>A0A4P9Z6X6_9FUNG</name>
<dbReference type="OrthoDB" id="10261753at2759"/>
<dbReference type="AlphaFoldDB" id="A0A4P9Z6X6"/>
<dbReference type="Gene3D" id="1.25.40.540">
    <property type="entry name" value="TAP42-like family"/>
    <property type="match status" value="1"/>
</dbReference>
<evidence type="ECO:0000256" key="2">
    <source>
        <dbReference type="SAM" id="MobiDB-lite"/>
    </source>
</evidence>
<accession>A0A4P9Z6X6</accession>
<sequence length="345" mass="38982">MSVADLFRQGQASYRALEDSPLSSGDAEFQRQLEEAIAKFEACARDVQALSLFSDNETLDDLATGHLRFVLLDAYLAELTIKRTNQRDSDPSSGARQRQAILDAATEKQYIERIVQGQMFKSSGTSSGKTEALMDAAKRREEKIERYKREKAAREKIDQLQHQLERAGEDDVDADTDALDRSLILALIQLFIQKAGEHLQSIEQEREMLKMMLDRAADSRFKADDASQLDKRAPSSSMMANAQGPLLSSSGQPLRPFVITSQREQLRQNVFRPGWRLPTMSIDEYLEQERERGNIIEGGGAESAKKTVIDEDNEAEVDAKTYKDREWDDFKDDNPRGWGNRKGKG</sequence>
<dbReference type="Pfam" id="PF04177">
    <property type="entry name" value="TAP42"/>
    <property type="match status" value="1"/>
</dbReference>
<feature type="region of interest" description="Disordered" evidence="2">
    <location>
        <begin position="222"/>
        <end position="253"/>
    </location>
</feature>
<dbReference type="GO" id="GO:0035303">
    <property type="term" value="P:regulation of dephosphorylation"/>
    <property type="evidence" value="ECO:0007669"/>
    <property type="project" value="TreeGrafter"/>
</dbReference>
<evidence type="ECO:0000313" key="3">
    <source>
        <dbReference type="EMBL" id="RKP27631.1"/>
    </source>
</evidence>
<dbReference type="PANTHER" id="PTHR10933:SF9">
    <property type="entry name" value="IMMUNOGLOBULIN-BINDING PROTEIN 1"/>
    <property type="match status" value="1"/>
</dbReference>
<dbReference type="GO" id="GO:0051721">
    <property type="term" value="F:protein phosphatase 2A binding"/>
    <property type="evidence" value="ECO:0007669"/>
    <property type="project" value="TreeGrafter"/>
</dbReference>
<dbReference type="GO" id="GO:0005829">
    <property type="term" value="C:cytosol"/>
    <property type="evidence" value="ECO:0007669"/>
    <property type="project" value="TreeGrafter"/>
</dbReference>
<dbReference type="PANTHER" id="PTHR10933">
    <property type="entry name" value="IMMUNOGLOBULIN-BINDING PROTEIN 1"/>
    <property type="match status" value="1"/>
</dbReference>
<feature type="region of interest" description="Disordered" evidence="2">
    <location>
        <begin position="294"/>
        <end position="345"/>
    </location>
</feature>
<dbReference type="InterPro" id="IPR007304">
    <property type="entry name" value="TAP46-like"/>
</dbReference>
<feature type="coiled-coil region" evidence="1">
    <location>
        <begin position="130"/>
        <end position="219"/>
    </location>
</feature>
<dbReference type="InterPro" id="IPR038511">
    <property type="entry name" value="TAP42/TAP46-like_sf"/>
</dbReference>
<dbReference type="EMBL" id="KZ989177">
    <property type="protein sequence ID" value="RKP27631.1"/>
    <property type="molecule type" value="Genomic_DNA"/>
</dbReference>